<keyword evidence="2" id="KW-1185">Reference proteome</keyword>
<organism evidence="1 2">
    <name type="scientific">Sphaerodactylus townsendi</name>
    <dbReference type="NCBI Taxonomy" id="933632"/>
    <lineage>
        <taxon>Eukaryota</taxon>
        <taxon>Metazoa</taxon>
        <taxon>Chordata</taxon>
        <taxon>Craniata</taxon>
        <taxon>Vertebrata</taxon>
        <taxon>Euteleostomi</taxon>
        <taxon>Lepidosauria</taxon>
        <taxon>Squamata</taxon>
        <taxon>Bifurcata</taxon>
        <taxon>Gekkota</taxon>
        <taxon>Sphaerodactylidae</taxon>
        <taxon>Sphaerodactylus</taxon>
    </lineage>
</organism>
<gene>
    <name evidence="1" type="ORF">K3G42_012111</name>
</gene>
<name>A0ACB8FCD9_9SAUR</name>
<comment type="caution">
    <text evidence="1">The sequence shown here is derived from an EMBL/GenBank/DDBJ whole genome shotgun (WGS) entry which is preliminary data.</text>
</comment>
<evidence type="ECO:0000313" key="1">
    <source>
        <dbReference type="EMBL" id="KAH8003137.1"/>
    </source>
</evidence>
<accession>A0ACB8FCD9</accession>
<protein>
    <submittedName>
        <fullName evidence="1">Uncharacterized protein</fullName>
    </submittedName>
</protein>
<evidence type="ECO:0000313" key="2">
    <source>
        <dbReference type="Proteomes" id="UP000827872"/>
    </source>
</evidence>
<proteinExistence type="predicted"/>
<reference evidence="1" key="1">
    <citation type="submission" date="2021-08" db="EMBL/GenBank/DDBJ databases">
        <title>The first chromosome-level gecko genome reveals the dynamic sex chromosomes of Neotropical dwarf geckos (Sphaerodactylidae: Sphaerodactylus).</title>
        <authorList>
            <person name="Pinto B.J."/>
            <person name="Keating S.E."/>
            <person name="Gamble T."/>
        </authorList>
    </citation>
    <scope>NUCLEOTIDE SEQUENCE</scope>
    <source>
        <strain evidence="1">TG3544</strain>
    </source>
</reference>
<dbReference type="Proteomes" id="UP000827872">
    <property type="component" value="Linkage Group LG09"/>
</dbReference>
<dbReference type="EMBL" id="CM037622">
    <property type="protein sequence ID" value="KAH8003137.1"/>
    <property type="molecule type" value="Genomic_DNA"/>
</dbReference>
<sequence>MQHVSRQLKEENKNQRRGRSCDILGTIHIIIWLRLLLNSKFGCMCGQGLTQDNSVSESKILWHTQKFLHSHSIDISEAESERTEHLRITLNILFSPWKLHLLNVEKHEKEQFCLAGYIKKKKGGGGNNPLSIASAQVPTVRSCTETAELLYYTGK</sequence>